<dbReference type="Proteomes" id="UP000093000">
    <property type="component" value="Unassembled WGS sequence"/>
</dbReference>
<reference evidence="2 3" key="1">
    <citation type="submission" date="2016-03" db="EMBL/GenBank/DDBJ databases">
        <title>Choanephora cucurbitarum.</title>
        <authorList>
            <person name="Min B."/>
            <person name="Park H."/>
            <person name="Park J.-H."/>
            <person name="Shin H.-D."/>
            <person name="Choi I.-G."/>
        </authorList>
    </citation>
    <scope>NUCLEOTIDE SEQUENCE [LARGE SCALE GENOMIC DNA]</scope>
    <source>
        <strain evidence="2 3">KUS-F28377</strain>
    </source>
</reference>
<protein>
    <submittedName>
        <fullName evidence="2">Uncharacterized protein</fullName>
    </submittedName>
</protein>
<feature type="region of interest" description="Disordered" evidence="1">
    <location>
        <begin position="1"/>
        <end position="59"/>
    </location>
</feature>
<dbReference type="InParanoid" id="A0A1C7LQE0"/>
<name>A0A1C7LQE0_9FUNG</name>
<keyword evidence="3" id="KW-1185">Reference proteome</keyword>
<proteinExistence type="predicted"/>
<gene>
    <name evidence="2" type="ORF">A0J61_11953</name>
</gene>
<sequence>MGQNTPRKATRIRYQRSDPCRVFSRENPSSNKDSQQQGTSSKTTIWQQGPMMSANACKQ</sequence>
<dbReference type="AlphaFoldDB" id="A0A1C7LQE0"/>
<evidence type="ECO:0000313" key="2">
    <source>
        <dbReference type="EMBL" id="OBZ64481.1"/>
    </source>
</evidence>
<dbReference type="EMBL" id="LUGH01002762">
    <property type="protein sequence ID" value="OBZ64481.1"/>
    <property type="molecule type" value="Genomic_DNA"/>
</dbReference>
<comment type="caution">
    <text evidence="2">The sequence shown here is derived from an EMBL/GenBank/DDBJ whole genome shotgun (WGS) entry which is preliminary data.</text>
</comment>
<organism evidence="2 3">
    <name type="scientific">Choanephora cucurbitarum</name>
    <dbReference type="NCBI Taxonomy" id="101091"/>
    <lineage>
        <taxon>Eukaryota</taxon>
        <taxon>Fungi</taxon>
        <taxon>Fungi incertae sedis</taxon>
        <taxon>Mucoromycota</taxon>
        <taxon>Mucoromycotina</taxon>
        <taxon>Mucoromycetes</taxon>
        <taxon>Mucorales</taxon>
        <taxon>Mucorineae</taxon>
        <taxon>Choanephoraceae</taxon>
        <taxon>Choanephoroideae</taxon>
        <taxon>Choanephora</taxon>
    </lineage>
</organism>
<evidence type="ECO:0000256" key="1">
    <source>
        <dbReference type="SAM" id="MobiDB-lite"/>
    </source>
</evidence>
<feature type="compositionally biased region" description="Polar residues" evidence="1">
    <location>
        <begin position="26"/>
        <end position="47"/>
    </location>
</feature>
<evidence type="ECO:0000313" key="3">
    <source>
        <dbReference type="Proteomes" id="UP000093000"/>
    </source>
</evidence>
<accession>A0A1C7LQE0</accession>